<gene>
    <name evidence="5" type="primary">tatC</name>
    <name evidence="6" type="ORF">SAMN05216283_102224</name>
</gene>
<keyword evidence="5" id="KW-0653">Protein transport</keyword>
<comment type="subcellular location">
    <subcellularLocation>
        <location evidence="5">Cell membrane</location>
        <topology evidence="5">Multi-pass membrane protein</topology>
    </subcellularLocation>
    <subcellularLocation>
        <location evidence="1">Membrane</location>
        <topology evidence="1">Multi-pass membrane protein</topology>
    </subcellularLocation>
</comment>
<feature type="transmembrane region" description="Helical" evidence="5">
    <location>
        <begin position="150"/>
        <end position="174"/>
    </location>
</feature>
<dbReference type="PRINTS" id="PR01840">
    <property type="entry name" value="TATCFAMILY"/>
</dbReference>
<proteinExistence type="inferred from homology"/>
<keyword evidence="7" id="KW-1185">Reference proteome</keyword>
<feature type="transmembrane region" description="Helical" evidence="5">
    <location>
        <begin position="108"/>
        <end position="129"/>
    </location>
</feature>
<dbReference type="GO" id="GO:0009977">
    <property type="term" value="F:proton motive force dependent protein transmembrane transporter activity"/>
    <property type="evidence" value="ECO:0007669"/>
    <property type="project" value="TreeGrafter"/>
</dbReference>
<comment type="subunit">
    <text evidence="5">Forms a complex with TatA.</text>
</comment>
<dbReference type="AlphaFoldDB" id="A0A1I2ETU4"/>
<dbReference type="RefSeq" id="WP_093918900.1">
    <property type="nucleotide sequence ID" value="NZ_FONW01000002.1"/>
</dbReference>
<dbReference type="InterPro" id="IPR002033">
    <property type="entry name" value="TatC"/>
</dbReference>
<evidence type="ECO:0000256" key="2">
    <source>
        <dbReference type="ARBA" id="ARBA00022692"/>
    </source>
</evidence>
<organism evidence="6 7">
    <name type="scientific">Sunxiuqinia elliptica</name>
    <dbReference type="NCBI Taxonomy" id="655355"/>
    <lineage>
        <taxon>Bacteria</taxon>
        <taxon>Pseudomonadati</taxon>
        <taxon>Bacteroidota</taxon>
        <taxon>Bacteroidia</taxon>
        <taxon>Marinilabiliales</taxon>
        <taxon>Prolixibacteraceae</taxon>
        <taxon>Sunxiuqinia</taxon>
    </lineage>
</organism>
<evidence type="ECO:0000256" key="1">
    <source>
        <dbReference type="ARBA" id="ARBA00004141"/>
    </source>
</evidence>
<reference evidence="6 7" key="1">
    <citation type="submission" date="2016-10" db="EMBL/GenBank/DDBJ databases">
        <authorList>
            <person name="de Groot N.N."/>
        </authorList>
    </citation>
    <scope>NUCLEOTIDE SEQUENCE [LARGE SCALE GENOMIC DNA]</scope>
    <source>
        <strain evidence="6 7">CGMCC 1.9156</strain>
    </source>
</reference>
<keyword evidence="5" id="KW-0813">Transport</keyword>
<keyword evidence="5" id="KW-1003">Cell membrane</keyword>
<feature type="transmembrane region" description="Helical" evidence="5">
    <location>
        <begin position="232"/>
        <end position="248"/>
    </location>
</feature>
<accession>A0A1I2ETU4</accession>
<dbReference type="Proteomes" id="UP000198964">
    <property type="component" value="Unassembled WGS sequence"/>
</dbReference>
<dbReference type="EMBL" id="FONW01000002">
    <property type="protein sequence ID" value="SFE96255.1"/>
    <property type="molecule type" value="Genomic_DNA"/>
</dbReference>
<feature type="transmembrane region" description="Helical" evidence="5">
    <location>
        <begin position="194"/>
        <end position="220"/>
    </location>
</feature>
<evidence type="ECO:0000256" key="4">
    <source>
        <dbReference type="ARBA" id="ARBA00023136"/>
    </source>
</evidence>
<dbReference type="GO" id="GO:0043953">
    <property type="term" value="P:protein transport by the Tat complex"/>
    <property type="evidence" value="ECO:0007669"/>
    <property type="project" value="UniProtKB-UniRule"/>
</dbReference>
<keyword evidence="5" id="KW-0811">Translocation</keyword>
<comment type="caution">
    <text evidence="5">Lacks conserved residue(s) required for the propagation of feature annotation.</text>
</comment>
<protein>
    <recommendedName>
        <fullName evidence="5">Sec-independent protein translocase protein TatC</fullName>
    </recommendedName>
</protein>
<dbReference type="STRING" id="655355.SAMN05216283_102224"/>
<dbReference type="GO" id="GO:0065002">
    <property type="term" value="P:intracellular protein transmembrane transport"/>
    <property type="evidence" value="ECO:0007669"/>
    <property type="project" value="TreeGrafter"/>
</dbReference>
<dbReference type="GO" id="GO:0033281">
    <property type="term" value="C:TAT protein transport complex"/>
    <property type="evidence" value="ECO:0007669"/>
    <property type="project" value="UniProtKB-UniRule"/>
</dbReference>
<keyword evidence="3 5" id="KW-1133">Transmembrane helix</keyword>
<dbReference type="PANTHER" id="PTHR30371:SF0">
    <property type="entry name" value="SEC-INDEPENDENT PROTEIN TRANSLOCASE PROTEIN TATC, CHLOROPLASTIC-RELATED"/>
    <property type="match status" value="1"/>
</dbReference>
<evidence type="ECO:0000313" key="6">
    <source>
        <dbReference type="EMBL" id="SFE96255.1"/>
    </source>
</evidence>
<feature type="transmembrane region" description="Helical" evidence="5">
    <location>
        <begin position="34"/>
        <end position="54"/>
    </location>
</feature>
<comment type="function">
    <text evidence="5">Part of the twin-arginine translocation (Tat) system that transports large folded proteins containing a characteristic twin-arginine motif in their signal peptide across membranes.</text>
</comment>
<evidence type="ECO:0000256" key="5">
    <source>
        <dbReference type="HAMAP-Rule" id="MF_00902"/>
    </source>
</evidence>
<sequence>MTEAEYSEQQSTKKKTKKKQKQEEMSFLEHLEELRWHIIRAFLAIVIFAILAFINKDFIFDTVIFNPKTPDFWTNQMFAKLAELTGVEGLRINSTELQLISIKMADNFMTHIMTSIVAGLIVSSPYVFFEVWRFISPALYENERRHSGGAVVYMSLLFITGVLFGYFLIVPLSIHFLGSYSISSEVVNQINMRSYIGTVTSISLASGVIFELPIFVYFLSKIGILTPDLMKKYRRHAYVALLLLSAIITPPDVFSQIMVCFPLVFLYEVGIIISKRVNKKAEEDLEAL</sequence>
<name>A0A1I2ETU4_9BACT</name>
<keyword evidence="2 5" id="KW-0812">Transmembrane</keyword>
<evidence type="ECO:0000256" key="3">
    <source>
        <dbReference type="ARBA" id="ARBA00022989"/>
    </source>
</evidence>
<keyword evidence="4 5" id="KW-0472">Membrane</keyword>
<comment type="similarity">
    <text evidence="5">Belongs to the TatC family.</text>
</comment>
<dbReference type="NCBIfam" id="TIGR00945">
    <property type="entry name" value="tatC"/>
    <property type="match status" value="1"/>
</dbReference>
<dbReference type="Pfam" id="PF00902">
    <property type="entry name" value="TatC"/>
    <property type="match status" value="1"/>
</dbReference>
<dbReference type="HAMAP" id="MF_00902">
    <property type="entry name" value="TatC"/>
    <property type="match status" value="1"/>
</dbReference>
<evidence type="ECO:0000313" key="7">
    <source>
        <dbReference type="Proteomes" id="UP000198964"/>
    </source>
</evidence>
<dbReference type="PANTHER" id="PTHR30371">
    <property type="entry name" value="SEC-INDEPENDENT PROTEIN TRANSLOCASE PROTEIN TATC"/>
    <property type="match status" value="1"/>
</dbReference>